<evidence type="ECO:0000256" key="1">
    <source>
        <dbReference type="SAM" id="MobiDB-lite"/>
    </source>
</evidence>
<evidence type="ECO:0000313" key="2">
    <source>
        <dbReference type="EMBL" id="TNV76819.1"/>
    </source>
</evidence>
<protein>
    <submittedName>
        <fullName evidence="2">Uncharacterized protein</fullName>
    </submittedName>
</protein>
<gene>
    <name evidence="2" type="ORF">FGO68_gene10988</name>
</gene>
<reference evidence="2" key="1">
    <citation type="submission" date="2019-06" db="EMBL/GenBank/DDBJ databases">
        <authorList>
            <person name="Zheng W."/>
        </authorList>
    </citation>
    <scope>NUCLEOTIDE SEQUENCE</scope>
    <source>
        <strain evidence="2">QDHG01</strain>
    </source>
</reference>
<accession>A0A8J8SZQ0</accession>
<dbReference type="Proteomes" id="UP000785679">
    <property type="component" value="Unassembled WGS sequence"/>
</dbReference>
<evidence type="ECO:0000313" key="3">
    <source>
        <dbReference type="Proteomes" id="UP000785679"/>
    </source>
</evidence>
<keyword evidence="3" id="KW-1185">Reference proteome</keyword>
<dbReference type="AlphaFoldDB" id="A0A8J8SZQ0"/>
<comment type="caution">
    <text evidence="2">The sequence shown here is derived from an EMBL/GenBank/DDBJ whole genome shotgun (WGS) entry which is preliminary data.</text>
</comment>
<feature type="region of interest" description="Disordered" evidence="1">
    <location>
        <begin position="38"/>
        <end position="65"/>
    </location>
</feature>
<proteinExistence type="predicted"/>
<sequence>MDDIQIQILRREKRERISCQRFSLLQAQSRTMVRHCRLPGRAPTPLGRKVAESLSGTSNTQRRKQPCACRRRQCSEHGECE</sequence>
<organism evidence="2 3">
    <name type="scientific">Halteria grandinella</name>
    <dbReference type="NCBI Taxonomy" id="5974"/>
    <lineage>
        <taxon>Eukaryota</taxon>
        <taxon>Sar</taxon>
        <taxon>Alveolata</taxon>
        <taxon>Ciliophora</taxon>
        <taxon>Intramacronucleata</taxon>
        <taxon>Spirotrichea</taxon>
        <taxon>Stichotrichia</taxon>
        <taxon>Sporadotrichida</taxon>
        <taxon>Halteriidae</taxon>
        <taxon>Halteria</taxon>
    </lineage>
</organism>
<dbReference type="EMBL" id="RRYP01012909">
    <property type="protein sequence ID" value="TNV76819.1"/>
    <property type="molecule type" value="Genomic_DNA"/>
</dbReference>
<name>A0A8J8SZQ0_HALGN</name>